<dbReference type="OrthoDB" id="8477642at2"/>
<evidence type="ECO:0000313" key="3">
    <source>
        <dbReference type="EMBL" id="RCK48001.1"/>
    </source>
</evidence>
<dbReference type="AlphaFoldDB" id="A0A367X5H1"/>
<gene>
    <name evidence="3" type="ORF">TH30_06095</name>
</gene>
<keyword evidence="2" id="KW-0732">Signal</keyword>
<evidence type="ECO:0000256" key="1">
    <source>
        <dbReference type="SAM" id="MobiDB-lite"/>
    </source>
</evidence>
<organism evidence="3 4">
    <name type="scientific">Thalassospira profundimaris</name>
    <dbReference type="NCBI Taxonomy" id="502049"/>
    <lineage>
        <taxon>Bacteria</taxon>
        <taxon>Pseudomonadati</taxon>
        <taxon>Pseudomonadota</taxon>
        <taxon>Alphaproteobacteria</taxon>
        <taxon>Rhodospirillales</taxon>
        <taxon>Thalassospiraceae</taxon>
        <taxon>Thalassospira</taxon>
    </lineage>
</organism>
<evidence type="ECO:0000256" key="2">
    <source>
        <dbReference type="SAM" id="SignalP"/>
    </source>
</evidence>
<proteinExistence type="predicted"/>
<evidence type="ECO:0000313" key="4">
    <source>
        <dbReference type="Proteomes" id="UP000252255"/>
    </source>
</evidence>
<protein>
    <submittedName>
        <fullName evidence="3">Antifreeze glycopeptide</fullName>
    </submittedName>
</protein>
<name>A0A367X5H1_9PROT</name>
<dbReference type="RefSeq" id="WP_114097143.1">
    <property type="nucleotide sequence ID" value="NZ_JPWI01000002.1"/>
</dbReference>
<feature type="chain" id="PRO_5016644931" evidence="2">
    <location>
        <begin position="30"/>
        <end position="685"/>
    </location>
</feature>
<dbReference type="Proteomes" id="UP000252255">
    <property type="component" value="Unassembled WGS sequence"/>
</dbReference>
<reference evidence="3 4" key="1">
    <citation type="submission" date="2014-07" db="EMBL/GenBank/DDBJ databases">
        <title>Draft genome sequence of Thalassospira profundimaris PR54-5.</title>
        <authorList>
            <person name="Lai Q."/>
            <person name="Shao Z."/>
        </authorList>
    </citation>
    <scope>NUCLEOTIDE SEQUENCE [LARGE SCALE GENOMIC DNA]</scope>
    <source>
        <strain evidence="3 4">PR54-5</strain>
    </source>
</reference>
<feature type="signal peptide" evidence="2">
    <location>
        <begin position="1"/>
        <end position="29"/>
    </location>
</feature>
<feature type="region of interest" description="Disordered" evidence="1">
    <location>
        <begin position="43"/>
        <end position="87"/>
    </location>
</feature>
<comment type="caution">
    <text evidence="3">The sequence shown here is derived from an EMBL/GenBank/DDBJ whole genome shotgun (WGS) entry which is preliminary data.</text>
</comment>
<accession>A0A367X5H1</accession>
<dbReference type="EMBL" id="JPWI01000002">
    <property type="protein sequence ID" value="RCK48001.1"/>
    <property type="molecule type" value="Genomic_DNA"/>
</dbReference>
<sequence length="685" mass="71497">MTLRSRLLIQTCLLAMMTGTGAIAVPANAQTSAPVPLFLKQEAERDAEQRSSDSNTAPDSTGGTLSQGGFGGTTTTPSQFPSDPNAVQSLSLGAVDAEAVGTIDRSRGGLGIDMWNGTTRKSAAQLISELPATPATHAARDLQVRLLLSAAALPQDSQDISLLDARVAKLINMGALDEAIGLVRAAPQGSRGELLAEAEVNALLIGARMDEACAAVESYGASYDQLFWLKAAAMCAFYANDPTAAAFSVDLVREMDGEKDATFFGLASAIRSGTAIKSEPLAQLRPIDIALLAIAKQSIPTSQLESDNAAAIIGITNANATATDIRLEAARKAEKLGLIDAEKLAGIYGSVNFEPSALENALDDGAEAIQARQYAKLYQAAAQSDVPAARAEILAALFEAAQIEGDFMQAARLSAPLLADIPVNGDFSWFAVDALKGALAANSLERAENWLQVAKNASNSGNDIASRLSLLYPILAIAGLEETGAAKPVNQVANATDSMGMTSPGLAPQMPTQSFGLGGAITPNTNNGMASATVMPNSTSPEDIQKATDQAAAIARHRARMTEWQEMQAARGDQAAAKRYAELTFALFEGFGIEVPAGLWDSLLTAPYAEDRLTISSAVAHNMMASAAARQKARTVAMAIQAQQIANADNADPKALADTVAALEMIGLHDDAQHLATELLLSFDQ</sequence>
<feature type="compositionally biased region" description="Low complexity" evidence="1">
    <location>
        <begin position="73"/>
        <end position="82"/>
    </location>
</feature>